<protein>
    <recommendedName>
        <fullName evidence="4">Ig-like domain-containing protein</fullName>
    </recommendedName>
</protein>
<feature type="signal peptide" evidence="1">
    <location>
        <begin position="1"/>
        <end position="28"/>
    </location>
</feature>
<sequence>MNRFGRRLAAATGTLAVVSALGTGTAQAQDSGPLYFGTGAFQCAIFADGAVGCDAPGYRLQYTWLPVPFPVNEVVIDQPWLPAHPTFTPGSDYTRPGNNPSLYEVRTGDGTWGPYVEYAGARCEAGFHGSFTCSSKGRAFSAYNYTITA</sequence>
<evidence type="ECO:0000313" key="2">
    <source>
        <dbReference type="EMBL" id="MBH0780011.1"/>
    </source>
</evidence>
<organism evidence="2 3">
    <name type="scientific">Nocardia bovistercoris</name>
    <dbReference type="NCBI Taxonomy" id="2785916"/>
    <lineage>
        <taxon>Bacteria</taxon>
        <taxon>Bacillati</taxon>
        <taxon>Actinomycetota</taxon>
        <taxon>Actinomycetes</taxon>
        <taxon>Mycobacteriales</taxon>
        <taxon>Nocardiaceae</taxon>
        <taxon>Nocardia</taxon>
    </lineage>
</organism>
<comment type="caution">
    <text evidence="2">The sequence shown here is derived from an EMBL/GenBank/DDBJ whole genome shotgun (WGS) entry which is preliminary data.</text>
</comment>
<accession>A0A931IEY6</accession>
<evidence type="ECO:0000256" key="1">
    <source>
        <dbReference type="SAM" id="SignalP"/>
    </source>
</evidence>
<keyword evidence="3" id="KW-1185">Reference proteome</keyword>
<dbReference type="AlphaFoldDB" id="A0A931IEY6"/>
<dbReference type="Proteomes" id="UP000655751">
    <property type="component" value="Unassembled WGS sequence"/>
</dbReference>
<name>A0A931IEY6_9NOCA</name>
<evidence type="ECO:0000313" key="3">
    <source>
        <dbReference type="Proteomes" id="UP000655751"/>
    </source>
</evidence>
<gene>
    <name evidence="2" type="ORF">IT779_27440</name>
</gene>
<evidence type="ECO:0008006" key="4">
    <source>
        <dbReference type="Google" id="ProtNLM"/>
    </source>
</evidence>
<feature type="chain" id="PRO_5037690756" description="Ig-like domain-containing protein" evidence="1">
    <location>
        <begin position="29"/>
        <end position="149"/>
    </location>
</feature>
<proteinExistence type="predicted"/>
<keyword evidence="1" id="KW-0732">Signal</keyword>
<reference evidence="2" key="1">
    <citation type="submission" date="2020-11" db="EMBL/GenBank/DDBJ databases">
        <title>Nocardia NEAU-351.nov., a novel actinomycete isolated from the cow dung.</title>
        <authorList>
            <person name="Zhang X."/>
        </authorList>
    </citation>
    <scope>NUCLEOTIDE SEQUENCE</scope>
    <source>
        <strain evidence="2">NEAU-351</strain>
    </source>
</reference>
<dbReference type="RefSeq" id="WP_196152322.1">
    <property type="nucleotide sequence ID" value="NZ_JADMLG010000013.1"/>
</dbReference>
<dbReference type="EMBL" id="JADMLG010000013">
    <property type="protein sequence ID" value="MBH0780011.1"/>
    <property type="molecule type" value="Genomic_DNA"/>
</dbReference>